<dbReference type="Gene3D" id="2.60.40.790">
    <property type="match status" value="1"/>
</dbReference>
<reference evidence="4" key="1">
    <citation type="submission" date="2018-01" db="EMBL/GenBank/DDBJ databases">
        <authorList>
            <person name="Mao J.F."/>
        </authorList>
    </citation>
    <scope>NUCLEOTIDE SEQUENCE</scope>
    <source>
        <strain evidence="4">Huo1</strain>
        <tissue evidence="4">Leaf</tissue>
    </source>
</reference>
<evidence type="ECO:0000256" key="1">
    <source>
        <dbReference type="ARBA" id="ARBA00011040"/>
    </source>
</evidence>
<organism evidence="4">
    <name type="scientific">Salvia splendens</name>
    <name type="common">Scarlet sage</name>
    <dbReference type="NCBI Taxonomy" id="180675"/>
    <lineage>
        <taxon>Eukaryota</taxon>
        <taxon>Viridiplantae</taxon>
        <taxon>Streptophyta</taxon>
        <taxon>Embryophyta</taxon>
        <taxon>Tracheophyta</taxon>
        <taxon>Spermatophyta</taxon>
        <taxon>Magnoliopsida</taxon>
        <taxon>eudicotyledons</taxon>
        <taxon>Gunneridae</taxon>
        <taxon>Pentapetalae</taxon>
        <taxon>asterids</taxon>
        <taxon>lamiids</taxon>
        <taxon>Lamiales</taxon>
        <taxon>Lamiaceae</taxon>
        <taxon>Nepetoideae</taxon>
        <taxon>Mentheae</taxon>
        <taxon>Salviinae</taxon>
        <taxon>Salvia</taxon>
        <taxon>Salvia subgen. Calosphace</taxon>
        <taxon>core Calosphace</taxon>
    </lineage>
</organism>
<reference evidence="4" key="2">
    <citation type="submission" date="2020-08" db="EMBL/GenBank/DDBJ databases">
        <title>Plant Genome Project.</title>
        <authorList>
            <person name="Zhang R.-G."/>
        </authorList>
    </citation>
    <scope>NUCLEOTIDE SEQUENCE</scope>
    <source>
        <strain evidence="4">Huo1</strain>
        <tissue evidence="4">Leaf</tissue>
    </source>
</reference>
<dbReference type="PANTHER" id="PTHR43868:SF1">
    <property type="entry name" value="P-LOOP CONTAINING NUCLEOSIDE TRIPHOSPHATE HYDROLASES SUPERFAMILY PROTEIN"/>
    <property type="match status" value="1"/>
</dbReference>
<dbReference type="Proteomes" id="UP000298416">
    <property type="component" value="Unassembled WGS sequence"/>
</dbReference>
<feature type="domain" description="ArsA HSP20-like" evidence="3">
    <location>
        <begin position="434"/>
        <end position="493"/>
    </location>
</feature>
<dbReference type="Gene3D" id="3.40.50.300">
    <property type="entry name" value="P-loop containing nucleotide triphosphate hydrolases"/>
    <property type="match status" value="1"/>
</dbReference>
<proteinExistence type="inferred from homology"/>
<gene>
    <name evidence="4" type="ORF">SASPL_130807</name>
</gene>
<evidence type="ECO:0000313" key="4">
    <source>
        <dbReference type="EMBL" id="KAG6407808.1"/>
    </source>
</evidence>
<dbReference type="EMBL" id="PNBA02000011">
    <property type="protein sequence ID" value="KAG6407808.1"/>
    <property type="molecule type" value="Genomic_DNA"/>
</dbReference>
<dbReference type="InterPro" id="IPR040612">
    <property type="entry name" value="ArsA_HSP20-like"/>
</dbReference>
<dbReference type="InterPro" id="IPR027417">
    <property type="entry name" value="P-loop_NTPase"/>
</dbReference>
<evidence type="ECO:0000313" key="5">
    <source>
        <dbReference type="Proteomes" id="UP000298416"/>
    </source>
</evidence>
<dbReference type="Pfam" id="PF02374">
    <property type="entry name" value="ArsA_ATPase"/>
    <property type="match status" value="1"/>
</dbReference>
<evidence type="ECO:0000259" key="3">
    <source>
        <dbReference type="Pfam" id="PF17886"/>
    </source>
</evidence>
<accession>A0A8X8X8W6</accession>
<dbReference type="SUPFAM" id="SSF52540">
    <property type="entry name" value="P-loop containing nucleoside triphosphate hydrolases"/>
    <property type="match status" value="1"/>
</dbReference>
<evidence type="ECO:0000259" key="2">
    <source>
        <dbReference type="Pfam" id="PF02374"/>
    </source>
</evidence>
<evidence type="ECO:0008006" key="6">
    <source>
        <dbReference type="Google" id="ProtNLM"/>
    </source>
</evidence>
<dbReference type="PANTHER" id="PTHR43868">
    <property type="entry name" value="OS02G0711200 PROTEIN"/>
    <property type="match status" value="1"/>
</dbReference>
<name>A0A8X8X8W6_SALSN</name>
<dbReference type="CDD" id="cd02035">
    <property type="entry name" value="ArsA"/>
    <property type="match status" value="1"/>
</dbReference>
<protein>
    <recommendedName>
        <fullName evidence="6">Arsenite-transporting ATPase</fullName>
    </recommendedName>
</protein>
<dbReference type="InterPro" id="IPR025723">
    <property type="entry name" value="ArsA/GET3_ATPase-like"/>
</dbReference>
<dbReference type="Pfam" id="PF17886">
    <property type="entry name" value="ArsA_HSP20"/>
    <property type="match status" value="1"/>
</dbReference>
<sequence>MASSPSPLLPRSLFPPQDFRYFSPVRTVQIRRASKKPEKAHPMILAVAASNAEVQPAKLVTFLGKGGSGKTTAAVFAAQISGYESENVLLIVCIQHYATLGLKTCLVIQSQDPTAEYLLNCKIGSSSPVQCNANLSAVRLETTKMILEPLKKLKQADQQLKMTQGILEGVVGEELGVLPGMDSIFSSLELERLVGFFLTQRKGGKAKYDVVVYDGVNTEETIRMIGATSKARLYLKYMRMLAEKTDMGRVAGPSLLRLVDDALSLSGNAVNRTSPEIWDYLEQTLEVGVRQVSRDNLCRRFKNFLINISMLFLQKGSSIFAEPDRFGCYLVLNPDNPLSLNLALRYWGCVIQAGAQISGAFGIPTQNSPTASAEAVKNSFAPLPYALIPHLIFSNHLHWDEIIASDHSTYARELLSDTTSEILSSVTFDMPNKSVNLFIPGFDKSEIKLYQYRGGTELLVEAGDQRRAIRLPRQIQGKVGGAKFVERRLVITMR</sequence>
<dbReference type="InterPro" id="IPR008978">
    <property type="entry name" value="HSP20-like_chaperone"/>
</dbReference>
<dbReference type="InterPro" id="IPR053262">
    <property type="entry name" value="ArsA_ATPase-like"/>
</dbReference>
<feature type="domain" description="ArsA/GET3 Anion-transporting ATPase-like" evidence="2">
    <location>
        <begin position="58"/>
        <end position="242"/>
    </location>
</feature>
<comment type="caution">
    <text evidence="4">The sequence shown here is derived from an EMBL/GenBank/DDBJ whole genome shotgun (WGS) entry which is preliminary data.</text>
</comment>
<keyword evidence="5" id="KW-1185">Reference proteome</keyword>
<comment type="similarity">
    <text evidence="1">Belongs to the arsA ATPase family.</text>
</comment>
<dbReference type="AlphaFoldDB" id="A0A8X8X8W6"/>